<keyword evidence="1" id="KW-0732">Signal</keyword>
<name>A0A511YHR2_9FLAO</name>
<dbReference type="SUPFAM" id="SSF56925">
    <property type="entry name" value="OMPA-like"/>
    <property type="match status" value="1"/>
</dbReference>
<dbReference type="AlphaFoldDB" id="A0A511YHR2"/>
<gene>
    <name evidence="3" type="ORF">CHA01nite_04720</name>
</gene>
<dbReference type="InterPro" id="IPR011250">
    <property type="entry name" value="OMP/PagP_B-barrel"/>
</dbReference>
<evidence type="ECO:0000256" key="1">
    <source>
        <dbReference type="ARBA" id="ARBA00022729"/>
    </source>
</evidence>
<reference evidence="3 4" key="1">
    <citation type="submission" date="2019-07" db="EMBL/GenBank/DDBJ databases">
        <title>Whole genome shotgun sequence of Chryseobacterium hagamense NBRC 105253.</title>
        <authorList>
            <person name="Hosoyama A."/>
            <person name="Uohara A."/>
            <person name="Ohji S."/>
            <person name="Ichikawa N."/>
        </authorList>
    </citation>
    <scope>NUCLEOTIDE SEQUENCE [LARGE SCALE GENOMIC DNA]</scope>
    <source>
        <strain evidence="3 4">NBRC 105253</strain>
    </source>
</reference>
<dbReference type="EMBL" id="BJYJ01000001">
    <property type="protein sequence ID" value="GEN74732.1"/>
    <property type="molecule type" value="Genomic_DNA"/>
</dbReference>
<evidence type="ECO:0000313" key="4">
    <source>
        <dbReference type="Proteomes" id="UP000321863"/>
    </source>
</evidence>
<keyword evidence="4" id="KW-1185">Reference proteome</keyword>
<evidence type="ECO:0000259" key="2">
    <source>
        <dbReference type="Pfam" id="PF13505"/>
    </source>
</evidence>
<proteinExistence type="predicted"/>
<accession>A0A511YHR2</accession>
<dbReference type="Pfam" id="PF13505">
    <property type="entry name" value="OMP_b-brl"/>
    <property type="match status" value="1"/>
</dbReference>
<dbReference type="InterPro" id="IPR027385">
    <property type="entry name" value="Beta-barrel_OMP"/>
</dbReference>
<evidence type="ECO:0000313" key="3">
    <source>
        <dbReference type="EMBL" id="GEN74732.1"/>
    </source>
</evidence>
<dbReference type="OrthoDB" id="945117at2"/>
<dbReference type="Proteomes" id="UP000321863">
    <property type="component" value="Unassembled WGS sequence"/>
</dbReference>
<protein>
    <recommendedName>
        <fullName evidence="2">Outer membrane protein beta-barrel domain-containing protein</fullName>
    </recommendedName>
</protein>
<organism evidence="3 4">
    <name type="scientific">Chryseobacterium hagamense</name>
    <dbReference type="NCBI Taxonomy" id="395935"/>
    <lineage>
        <taxon>Bacteria</taxon>
        <taxon>Pseudomonadati</taxon>
        <taxon>Bacteroidota</taxon>
        <taxon>Flavobacteriia</taxon>
        <taxon>Flavobacteriales</taxon>
        <taxon>Weeksellaceae</taxon>
        <taxon>Chryseobacterium group</taxon>
        <taxon>Chryseobacterium</taxon>
    </lineage>
</organism>
<dbReference type="RefSeq" id="WP_146939614.1">
    <property type="nucleotide sequence ID" value="NZ_BJYJ01000001.1"/>
</dbReference>
<dbReference type="Gene3D" id="2.40.160.20">
    <property type="match status" value="1"/>
</dbReference>
<sequence length="222" mass="24389">MKKLLIAGAAVLYSLSNAQIKTGTVYISGQVNYIKTETSNTDFSDQTFKIIPAAGVFIAPNLAIGTGLGYTIGKLDYTETLGGGFLTTIINYSGKTSAVTVAPFVRKYWTLSEKLYFFGQLQIPLEFGKINQHALITNIYDSAGSVDQQTTAYDNKYTSIGINVKPGFDYFLNKNWSVEASIGEFGYKNIKSRDMDPRDGKNYDFGLNLSAVSFGVKYVFAK</sequence>
<feature type="domain" description="Outer membrane protein beta-barrel" evidence="2">
    <location>
        <begin position="9"/>
        <end position="220"/>
    </location>
</feature>
<comment type="caution">
    <text evidence="3">The sequence shown here is derived from an EMBL/GenBank/DDBJ whole genome shotgun (WGS) entry which is preliminary data.</text>
</comment>